<protein>
    <submittedName>
        <fullName evidence="4">Podoplanin</fullName>
    </submittedName>
</protein>
<keyword evidence="1" id="KW-1133">Transmembrane helix</keyword>
<dbReference type="Proteomes" id="UP000695023">
    <property type="component" value="Unplaced"/>
</dbReference>
<evidence type="ECO:0000313" key="4">
    <source>
        <dbReference type="RefSeq" id="XP_005733036.1"/>
    </source>
</evidence>
<keyword evidence="2" id="KW-0732">Signal</keyword>
<sequence>MKVQLLLLSALVGLLCAFTSANPITGPTELHNSSVVITEGETTPGVALEVNRTTVVTSHPPSVPTTVHFEIITHVFNDNMSVSVPTTEALVTETEAPNTPTQYAEYTSEETTSSTEQVLSESQTDDLTETMGPTGTVIPAETEGTAERVGPVGTETTDLIIEEDTEGEESVGERREALSSGQIVGIVVGALLAVAVITAVVIVVLKRMGEYSP</sequence>
<keyword evidence="1" id="KW-0472">Membrane</keyword>
<evidence type="ECO:0000256" key="2">
    <source>
        <dbReference type="SAM" id="SignalP"/>
    </source>
</evidence>
<dbReference type="CTD" id="10630"/>
<dbReference type="RefSeq" id="XP_005733036.1">
    <property type="nucleotide sequence ID" value="XM_005732979.2"/>
</dbReference>
<organism evidence="3 4">
    <name type="scientific">Pundamilia nyererei</name>
    <dbReference type="NCBI Taxonomy" id="303518"/>
    <lineage>
        <taxon>Eukaryota</taxon>
        <taxon>Metazoa</taxon>
        <taxon>Chordata</taxon>
        <taxon>Craniata</taxon>
        <taxon>Vertebrata</taxon>
        <taxon>Euteleostomi</taxon>
        <taxon>Actinopterygii</taxon>
        <taxon>Neopterygii</taxon>
        <taxon>Teleostei</taxon>
        <taxon>Neoteleostei</taxon>
        <taxon>Acanthomorphata</taxon>
        <taxon>Ovalentaria</taxon>
        <taxon>Cichlomorphae</taxon>
        <taxon>Cichliformes</taxon>
        <taxon>Cichlidae</taxon>
        <taxon>African cichlids</taxon>
        <taxon>Pseudocrenilabrinae</taxon>
        <taxon>Haplochromini</taxon>
        <taxon>Pundamilia</taxon>
    </lineage>
</organism>
<feature type="signal peptide" evidence="2">
    <location>
        <begin position="1"/>
        <end position="21"/>
    </location>
</feature>
<keyword evidence="3" id="KW-1185">Reference proteome</keyword>
<keyword evidence="1" id="KW-0812">Transmembrane</keyword>
<gene>
    <name evidence="4" type="primary">pdpn</name>
</gene>
<dbReference type="GeneID" id="102207601"/>
<evidence type="ECO:0000313" key="3">
    <source>
        <dbReference type="Proteomes" id="UP000695023"/>
    </source>
</evidence>
<feature type="chain" id="PRO_5041303182" evidence="2">
    <location>
        <begin position="22"/>
        <end position="213"/>
    </location>
</feature>
<dbReference type="Pfam" id="PF05808">
    <property type="entry name" value="Podoplanin"/>
    <property type="match status" value="1"/>
</dbReference>
<dbReference type="AlphaFoldDB" id="A0A9Y3VKB1"/>
<proteinExistence type="predicted"/>
<feature type="transmembrane region" description="Helical" evidence="1">
    <location>
        <begin position="183"/>
        <end position="205"/>
    </location>
</feature>
<evidence type="ECO:0000256" key="1">
    <source>
        <dbReference type="SAM" id="Phobius"/>
    </source>
</evidence>
<reference evidence="4" key="1">
    <citation type="submission" date="2025-08" db="UniProtKB">
        <authorList>
            <consortium name="RefSeq"/>
        </authorList>
    </citation>
    <scope>IDENTIFICATION</scope>
</reference>
<accession>A0A9Y3VKB1</accession>
<name>A0A9Y3VKB1_9CICH</name>